<comment type="caution">
    <text evidence="1">The sequence shown here is derived from an EMBL/GenBank/DDBJ whole genome shotgun (WGS) entry which is preliminary data.</text>
</comment>
<evidence type="ECO:0000313" key="1">
    <source>
        <dbReference type="EMBL" id="KMQ84459.1"/>
    </source>
</evidence>
<proteinExistence type="predicted"/>
<evidence type="ECO:0000313" key="2">
    <source>
        <dbReference type="Proteomes" id="UP000036403"/>
    </source>
</evidence>
<keyword evidence="2" id="KW-1185">Reference proteome</keyword>
<protein>
    <submittedName>
        <fullName evidence="1">Serum paraoxonase arylesterase 2</fullName>
    </submittedName>
</protein>
<organism evidence="1 2">
    <name type="scientific">Lasius niger</name>
    <name type="common">Black garden ant</name>
    <dbReference type="NCBI Taxonomy" id="67767"/>
    <lineage>
        <taxon>Eukaryota</taxon>
        <taxon>Metazoa</taxon>
        <taxon>Ecdysozoa</taxon>
        <taxon>Arthropoda</taxon>
        <taxon>Hexapoda</taxon>
        <taxon>Insecta</taxon>
        <taxon>Pterygota</taxon>
        <taxon>Neoptera</taxon>
        <taxon>Endopterygota</taxon>
        <taxon>Hymenoptera</taxon>
        <taxon>Apocrita</taxon>
        <taxon>Aculeata</taxon>
        <taxon>Formicoidea</taxon>
        <taxon>Formicidae</taxon>
        <taxon>Formicinae</taxon>
        <taxon>Lasius</taxon>
        <taxon>Lasius</taxon>
    </lineage>
</organism>
<sequence length="102" mass="10926">MSHVVKMFRGDRVRLGGGMSSRASFQDSRLHCTCRSVLFLGCVGDPAVLSCRSGPGDVGGGSDCGREVRCSLDGCKAVWRELAASLLTAKKSTIRNPWCYAL</sequence>
<accession>A0A0J7K2D4</accession>
<dbReference type="AlphaFoldDB" id="A0A0J7K2D4"/>
<dbReference type="EMBL" id="LBMM01016352">
    <property type="protein sequence ID" value="KMQ84459.1"/>
    <property type="molecule type" value="Genomic_DNA"/>
</dbReference>
<name>A0A0J7K2D4_LASNI</name>
<dbReference type="Proteomes" id="UP000036403">
    <property type="component" value="Unassembled WGS sequence"/>
</dbReference>
<reference evidence="1 2" key="1">
    <citation type="submission" date="2015-04" db="EMBL/GenBank/DDBJ databases">
        <title>Lasius niger genome sequencing.</title>
        <authorList>
            <person name="Konorov E.A."/>
            <person name="Nikitin M.A."/>
            <person name="Kirill M.V."/>
            <person name="Chang P."/>
        </authorList>
    </citation>
    <scope>NUCLEOTIDE SEQUENCE [LARGE SCALE GENOMIC DNA]</scope>
    <source>
        <tissue evidence="1">Whole</tissue>
    </source>
</reference>
<gene>
    <name evidence="1" type="ORF">RF55_17718</name>
</gene>
<dbReference type="PaxDb" id="67767-A0A0J7K2D4"/>